<dbReference type="SUPFAM" id="SSF51126">
    <property type="entry name" value="Pectin lyase-like"/>
    <property type="match status" value="1"/>
</dbReference>
<organism evidence="2 3">
    <name type="scientific">Dactylosporangium roseum</name>
    <dbReference type="NCBI Taxonomy" id="47989"/>
    <lineage>
        <taxon>Bacteria</taxon>
        <taxon>Bacillati</taxon>
        <taxon>Actinomycetota</taxon>
        <taxon>Actinomycetes</taxon>
        <taxon>Micromonosporales</taxon>
        <taxon>Micromonosporaceae</taxon>
        <taxon>Dactylosporangium</taxon>
    </lineage>
</organism>
<dbReference type="EMBL" id="CP073721">
    <property type="protein sequence ID" value="UWZ34601.1"/>
    <property type="molecule type" value="Genomic_DNA"/>
</dbReference>
<feature type="compositionally biased region" description="Low complexity" evidence="1">
    <location>
        <begin position="100"/>
        <end position="138"/>
    </location>
</feature>
<protein>
    <recommendedName>
        <fullName evidence="4">Right handed beta helix domain-containing protein</fullName>
    </recommendedName>
</protein>
<reference evidence="2" key="1">
    <citation type="submission" date="2021-04" db="EMBL/GenBank/DDBJ databases">
        <title>Biosynthetic gene clusters of Dactylosporangioum roseum.</title>
        <authorList>
            <person name="Hartkoorn R.C."/>
            <person name="Beaudoing E."/>
            <person name="Hot D."/>
            <person name="Moureu S."/>
        </authorList>
    </citation>
    <scope>NUCLEOTIDE SEQUENCE</scope>
    <source>
        <strain evidence="2">NRRL B-16295</strain>
    </source>
</reference>
<keyword evidence="3" id="KW-1185">Reference proteome</keyword>
<proteinExistence type="predicted"/>
<evidence type="ECO:0008006" key="4">
    <source>
        <dbReference type="Google" id="ProtNLM"/>
    </source>
</evidence>
<evidence type="ECO:0000313" key="2">
    <source>
        <dbReference type="EMBL" id="UWZ34601.1"/>
    </source>
</evidence>
<dbReference type="InterPro" id="IPR012334">
    <property type="entry name" value="Pectin_lyas_fold"/>
</dbReference>
<dbReference type="RefSeq" id="WP_260723924.1">
    <property type="nucleotide sequence ID" value="NZ_BAAABS010000018.1"/>
</dbReference>
<sequence>MGVDIGSPAIGQEVTAGAKVVAAKELTLSEVAIAVKGPDGRRVDFPHVHGWKLGTTQKVFSQTRAFDRPGTYSYWFTYRKDNRWTDRSPKRTFTVGGSNSPAPGTTTPAVTPSPSGSTATPSASPVTPTRTSSVTPSTNASLRNCASNPAGCGYPSTASAGVPAGTTLAVINGDYTVTTNGAVVEGKEIHGCVTVNASNVTIRNSRIVGTCYYGVNNEGAGGTTAIERVEISCVNGTGTGINGPNFAARAVYIHDCENGLEMNSNSSIIDSVISAREASSAAHGDGIQSQGGSNVVIRHNTLLEVNPVTSAIITNSTSISGWVVEDNFLGGGAYTLYCSKQGTNFVVRNNRFVPAKLGTRYSAAYGLSDSCNHAGIVWTGNYRDNDGSVVEP</sequence>
<evidence type="ECO:0000256" key="1">
    <source>
        <dbReference type="SAM" id="MobiDB-lite"/>
    </source>
</evidence>
<dbReference type="InterPro" id="IPR011050">
    <property type="entry name" value="Pectin_lyase_fold/virulence"/>
</dbReference>
<dbReference type="Gene3D" id="2.160.20.10">
    <property type="entry name" value="Single-stranded right-handed beta-helix, Pectin lyase-like"/>
    <property type="match status" value="1"/>
</dbReference>
<dbReference type="Proteomes" id="UP001058271">
    <property type="component" value="Chromosome"/>
</dbReference>
<feature type="region of interest" description="Disordered" evidence="1">
    <location>
        <begin position="86"/>
        <end position="140"/>
    </location>
</feature>
<evidence type="ECO:0000313" key="3">
    <source>
        <dbReference type="Proteomes" id="UP001058271"/>
    </source>
</evidence>
<name>A0ABY5YXY1_9ACTN</name>
<accession>A0ABY5YXY1</accession>
<gene>
    <name evidence="2" type="ORF">Drose_25680</name>
</gene>